<dbReference type="RefSeq" id="WP_274071424.1">
    <property type="nucleotide sequence ID" value="NZ_CP162607.1"/>
</dbReference>
<dbReference type="Pfam" id="PF12833">
    <property type="entry name" value="HTH_18"/>
    <property type="match status" value="1"/>
</dbReference>
<keyword evidence="3" id="KW-0804">Transcription</keyword>
<feature type="domain" description="HTH araC/xylS-type" evidence="4">
    <location>
        <begin position="234"/>
        <end position="332"/>
    </location>
</feature>
<dbReference type="EMBL" id="CP162607">
    <property type="protein sequence ID" value="XDK39127.1"/>
    <property type="molecule type" value="Genomic_DNA"/>
</dbReference>
<dbReference type="GO" id="GO:0005829">
    <property type="term" value="C:cytosol"/>
    <property type="evidence" value="ECO:0007669"/>
    <property type="project" value="TreeGrafter"/>
</dbReference>
<dbReference type="SUPFAM" id="SSF46689">
    <property type="entry name" value="Homeodomain-like"/>
    <property type="match status" value="1"/>
</dbReference>
<evidence type="ECO:0000256" key="3">
    <source>
        <dbReference type="ARBA" id="ARBA00023163"/>
    </source>
</evidence>
<sequence>MRENDTVAVYFVHTMLHSLRDQPQRAAALLREAGIDPAVLDTEGARVSASAFARLWLILIQALDDEFFDLDSHGMPLGSFALICRGLIQEPTLEKALRQCLGNFALFLRDVRASLSIKGARALISVKSRIDDPLTRVYAEETFLALVISLLCWLGGQRLVIDRTALTDLRPAQDDDLLLWGANLQLGAGVSEIEFAADYLRLPVIQDLAGLKTFLRSAPQWLVIRYRNQNGQVAQVYRYLREREQGQWPTLVAMARRQGLSPSSFRRQLEREGRSYQQIKDEVRRATAFECLRETDMSIAEIAERTGFQEPSAFHRAFKKWTGESPGGYRLRMAPRR</sequence>
<dbReference type="PRINTS" id="PR00032">
    <property type="entry name" value="HTHARAC"/>
</dbReference>
<dbReference type="InterPro" id="IPR020449">
    <property type="entry name" value="Tscrpt_reg_AraC-type_HTH"/>
</dbReference>
<dbReference type="GO" id="GO:0003700">
    <property type="term" value="F:DNA-binding transcription factor activity"/>
    <property type="evidence" value="ECO:0007669"/>
    <property type="project" value="InterPro"/>
</dbReference>
<evidence type="ECO:0000313" key="5">
    <source>
        <dbReference type="EMBL" id="XDK39127.1"/>
    </source>
</evidence>
<dbReference type="GO" id="GO:0000976">
    <property type="term" value="F:transcription cis-regulatory region binding"/>
    <property type="evidence" value="ECO:0007669"/>
    <property type="project" value="TreeGrafter"/>
</dbReference>
<dbReference type="SMART" id="SM00342">
    <property type="entry name" value="HTH_ARAC"/>
    <property type="match status" value="1"/>
</dbReference>
<evidence type="ECO:0000259" key="4">
    <source>
        <dbReference type="PROSITE" id="PS01124"/>
    </source>
</evidence>
<dbReference type="InterPro" id="IPR009057">
    <property type="entry name" value="Homeodomain-like_sf"/>
</dbReference>
<dbReference type="InterPro" id="IPR018060">
    <property type="entry name" value="HTH_AraC"/>
</dbReference>
<reference evidence="5" key="1">
    <citation type="submission" date="2024-07" db="EMBL/GenBank/DDBJ databases">
        <title>Identification and characteristics of a novel species of coltsfoot's symbiotic bacteria.</title>
        <authorList>
            <person name="Juszczyk A."/>
            <person name="Jasielczuk I."/>
            <person name="Gurgul A."/>
            <person name="Rogala M."/>
            <person name="Kowalczyk A."/>
            <person name="Szmatola T."/>
            <person name="Kosecka-Strojek M."/>
            <person name="Arent Z."/>
            <person name="Latowski D."/>
        </authorList>
    </citation>
    <scope>NUCLEOTIDE SEQUENCE</scope>
    <source>
        <strain evidence="5">Hg7Tf</strain>
    </source>
</reference>
<dbReference type="Gene3D" id="1.10.10.60">
    <property type="entry name" value="Homeodomain-like"/>
    <property type="match status" value="1"/>
</dbReference>
<evidence type="ECO:0000256" key="1">
    <source>
        <dbReference type="ARBA" id="ARBA00023015"/>
    </source>
</evidence>
<evidence type="ECO:0000256" key="2">
    <source>
        <dbReference type="ARBA" id="ARBA00023125"/>
    </source>
</evidence>
<dbReference type="Pfam" id="PF12625">
    <property type="entry name" value="Arabinose_bd"/>
    <property type="match status" value="1"/>
</dbReference>
<accession>A0AB39I8H7</accession>
<organism evidence="5">
    <name type="scientific">Pseudomonas sp. Hg7Tf</name>
    <dbReference type="NCBI Taxonomy" id="3236988"/>
    <lineage>
        <taxon>Bacteria</taxon>
        <taxon>Pseudomonadati</taxon>
        <taxon>Pseudomonadota</taxon>
        <taxon>Gammaproteobacteria</taxon>
        <taxon>Pseudomonadales</taxon>
        <taxon>Pseudomonadaceae</taxon>
        <taxon>Pseudomonas</taxon>
    </lineage>
</organism>
<dbReference type="PROSITE" id="PS01124">
    <property type="entry name" value="HTH_ARAC_FAMILY_2"/>
    <property type="match status" value="1"/>
</dbReference>
<protein>
    <submittedName>
        <fullName evidence="5">AraC family transcriptional regulator ligand-binding domain-containing protein</fullName>
    </submittedName>
</protein>
<proteinExistence type="predicted"/>
<gene>
    <name evidence="5" type="ORF">AB4Y39_10770</name>
</gene>
<dbReference type="PANTHER" id="PTHR47894:SF1">
    <property type="entry name" value="HTH-TYPE TRANSCRIPTIONAL REGULATOR VQSM"/>
    <property type="match status" value="1"/>
</dbReference>
<dbReference type="AlphaFoldDB" id="A0AB39I8H7"/>
<dbReference type="InterPro" id="IPR032687">
    <property type="entry name" value="AraC-type_N"/>
</dbReference>
<keyword evidence="2" id="KW-0238">DNA-binding</keyword>
<name>A0AB39I8H7_9PSED</name>
<dbReference type="PANTHER" id="PTHR47894">
    <property type="entry name" value="HTH-TYPE TRANSCRIPTIONAL REGULATOR GADX"/>
    <property type="match status" value="1"/>
</dbReference>
<keyword evidence="1" id="KW-0805">Transcription regulation</keyword>